<keyword evidence="2" id="KW-1185">Reference proteome</keyword>
<proteinExistence type="predicted"/>
<organism evidence="1 2">
    <name type="scientific">Paxillus rubicundulus Ve08.2h10</name>
    <dbReference type="NCBI Taxonomy" id="930991"/>
    <lineage>
        <taxon>Eukaryota</taxon>
        <taxon>Fungi</taxon>
        <taxon>Dikarya</taxon>
        <taxon>Basidiomycota</taxon>
        <taxon>Agaricomycotina</taxon>
        <taxon>Agaricomycetes</taxon>
        <taxon>Agaricomycetidae</taxon>
        <taxon>Boletales</taxon>
        <taxon>Paxilineae</taxon>
        <taxon>Paxillaceae</taxon>
        <taxon>Paxillus</taxon>
    </lineage>
</organism>
<dbReference type="Proteomes" id="UP000054538">
    <property type="component" value="Unassembled WGS sequence"/>
</dbReference>
<dbReference type="HOGENOM" id="CLU_129403_0_0_1"/>
<reference evidence="2" key="2">
    <citation type="submission" date="2015-01" db="EMBL/GenBank/DDBJ databases">
        <title>Evolutionary Origins and Diversification of the Mycorrhizal Mutualists.</title>
        <authorList>
            <consortium name="DOE Joint Genome Institute"/>
            <consortium name="Mycorrhizal Genomics Consortium"/>
            <person name="Kohler A."/>
            <person name="Kuo A."/>
            <person name="Nagy L.G."/>
            <person name="Floudas D."/>
            <person name="Copeland A."/>
            <person name="Barry K.W."/>
            <person name="Cichocki N."/>
            <person name="Veneault-Fourrey C."/>
            <person name="LaButti K."/>
            <person name="Lindquist E.A."/>
            <person name="Lipzen A."/>
            <person name="Lundell T."/>
            <person name="Morin E."/>
            <person name="Murat C."/>
            <person name="Riley R."/>
            <person name="Ohm R."/>
            <person name="Sun H."/>
            <person name="Tunlid A."/>
            <person name="Henrissat B."/>
            <person name="Grigoriev I.V."/>
            <person name="Hibbett D.S."/>
            <person name="Martin F."/>
        </authorList>
    </citation>
    <scope>NUCLEOTIDE SEQUENCE [LARGE SCALE GENOMIC DNA]</scope>
    <source>
        <strain evidence="2">Ve08.2h10</strain>
    </source>
</reference>
<sequence length="179" mass="19820">LRDIIPPDHNEVLAAMCALFIGSHMAVTQHNIAKPAPILVNKLNVHTISHFLIECNLWYRGQVVIAESNIEDLYQGDTASALPQAIELCCLKDMDNASGNSSYSDCSDHQQFHLLHNVGTVLIEFVGYTEADHSPMNYRIMKALALAHCLNGRRFLQACSGSNLVEMIQCPFLVLGGWN</sequence>
<reference evidence="1 2" key="1">
    <citation type="submission" date="2014-04" db="EMBL/GenBank/DDBJ databases">
        <authorList>
            <consortium name="DOE Joint Genome Institute"/>
            <person name="Kuo A."/>
            <person name="Kohler A."/>
            <person name="Jargeat P."/>
            <person name="Nagy L.G."/>
            <person name="Floudas D."/>
            <person name="Copeland A."/>
            <person name="Barry K.W."/>
            <person name="Cichocki N."/>
            <person name="Veneault-Fourrey C."/>
            <person name="LaButti K."/>
            <person name="Lindquist E.A."/>
            <person name="Lipzen A."/>
            <person name="Lundell T."/>
            <person name="Morin E."/>
            <person name="Murat C."/>
            <person name="Sun H."/>
            <person name="Tunlid A."/>
            <person name="Henrissat B."/>
            <person name="Grigoriev I.V."/>
            <person name="Hibbett D.S."/>
            <person name="Martin F."/>
            <person name="Nordberg H.P."/>
            <person name="Cantor M.N."/>
            <person name="Hua S.X."/>
        </authorList>
    </citation>
    <scope>NUCLEOTIDE SEQUENCE [LARGE SCALE GENOMIC DNA]</scope>
    <source>
        <strain evidence="1 2">Ve08.2h10</strain>
    </source>
</reference>
<dbReference type="AlphaFoldDB" id="A0A0D0DBX5"/>
<dbReference type="InParanoid" id="A0A0D0DBX5"/>
<gene>
    <name evidence="1" type="ORF">PAXRUDRAFT_155669</name>
</gene>
<dbReference type="OrthoDB" id="432234at2759"/>
<name>A0A0D0DBX5_9AGAM</name>
<accession>A0A0D0DBX5</accession>
<evidence type="ECO:0000313" key="1">
    <source>
        <dbReference type="EMBL" id="KIK81621.1"/>
    </source>
</evidence>
<dbReference type="EMBL" id="KN825762">
    <property type="protein sequence ID" value="KIK81621.1"/>
    <property type="molecule type" value="Genomic_DNA"/>
</dbReference>
<dbReference type="STRING" id="930991.A0A0D0DBX5"/>
<evidence type="ECO:0000313" key="2">
    <source>
        <dbReference type="Proteomes" id="UP000054538"/>
    </source>
</evidence>
<protein>
    <submittedName>
        <fullName evidence="1">Uncharacterized protein</fullName>
    </submittedName>
</protein>
<feature type="non-terminal residue" evidence="1">
    <location>
        <position position="1"/>
    </location>
</feature>